<organism evidence="1 2">
    <name type="scientific">Rhynocoris fuscipes</name>
    <dbReference type="NCBI Taxonomy" id="488301"/>
    <lineage>
        <taxon>Eukaryota</taxon>
        <taxon>Metazoa</taxon>
        <taxon>Ecdysozoa</taxon>
        <taxon>Arthropoda</taxon>
        <taxon>Hexapoda</taxon>
        <taxon>Insecta</taxon>
        <taxon>Pterygota</taxon>
        <taxon>Neoptera</taxon>
        <taxon>Paraneoptera</taxon>
        <taxon>Hemiptera</taxon>
        <taxon>Heteroptera</taxon>
        <taxon>Panheteroptera</taxon>
        <taxon>Cimicomorpha</taxon>
        <taxon>Reduviidae</taxon>
        <taxon>Harpactorinae</taxon>
        <taxon>Harpactorini</taxon>
        <taxon>Rhynocoris</taxon>
    </lineage>
</organism>
<dbReference type="Proteomes" id="UP001461498">
    <property type="component" value="Unassembled WGS sequence"/>
</dbReference>
<comment type="caution">
    <text evidence="1">The sequence shown here is derived from an EMBL/GenBank/DDBJ whole genome shotgun (WGS) entry which is preliminary data.</text>
</comment>
<accession>A0AAW1CZK1</accession>
<gene>
    <name evidence="1" type="ORF">O3M35_011105</name>
</gene>
<dbReference type="AlphaFoldDB" id="A0AAW1CZK1"/>
<protein>
    <submittedName>
        <fullName evidence="1">Uncharacterized protein</fullName>
    </submittedName>
</protein>
<keyword evidence="2" id="KW-1185">Reference proteome</keyword>
<sequence length="78" mass="9680">MFLCYLQFKTSVYRRILLHWTLVQLEFYQADKGAMFASASLLCSARIYWIYSKIVWMKFFYLKLKSFHNQRYSMWVRL</sequence>
<evidence type="ECO:0000313" key="2">
    <source>
        <dbReference type="Proteomes" id="UP001461498"/>
    </source>
</evidence>
<dbReference type="EMBL" id="JAPXFL010000008">
    <property type="protein sequence ID" value="KAK9502308.1"/>
    <property type="molecule type" value="Genomic_DNA"/>
</dbReference>
<proteinExistence type="predicted"/>
<name>A0AAW1CZK1_9HEMI</name>
<evidence type="ECO:0000313" key="1">
    <source>
        <dbReference type="EMBL" id="KAK9502308.1"/>
    </source>
</evidence>
<reference evidence="1 2" key="1">
    <citation type="submission" date="2022-12" db="EMBL/GenBank/DDBJ databases">
        <title>Chromosome-level genome assembly of true bugs.</title>
        <authorList>
            <person name="Ma L."/>
            <person name="Li H."/>
        </authorList>
    </citation>
    <scope>NUCLEOTIDE SEQUENCE [LARGE SCALE GENOMIC DNA]</scope>
    <source>
        <strain evidence="1">Lab_2022b</strain>
    </source>
</reference>